<evidence type="ECO:0000313" key="10">
    <source>
        <dbReference type="Proteomes" id="UP000323142"/>
    </source>
</evidence>
<evidence type="ECO:0000256" key="4">
    <source>
        <dbReference type="ARBA" id="ARBA00022576"/>
    </source>
</evidence>
<reference evidence="9 10" key="2">
    <citation type="submission" date="2019-09" db="EMBL/GenBank/DDBJ databases">
        <authorList>
            <person name="Jin C."/>
        </authorList>
    </citation>
    <scope>NUCLEOTIDE SEQUENCE [LARGE SCALE GENOMIC DNA]</scope>
    <source>
        <strain evidence="9 10">BN140002</strain>
    </source>
</reference>
<feature type="non-terminal residue" evidence="9">
    <location>
        <position position="100"/>
    </location>
</feature>
<proteinExistence type="predicted"/>
<dbReference type="GO" id="GO:0005829">
    <property type="term" value="C:cytosol"/>
    <property type="evidence" value="ECO:0007669"/>
    <property type="project" value="TreeGrafter"/>
</dbReference>
<evidence type="ECO:0000313" key="9">
    <source>
        <dbReference type="EMBL" id="KAA2226103.1"/>
    </source>
</evidence>
<dbReference type="EC" id="2.6.1.16" evidence="2"/>
<feature type="region of interest" description="Disordered" evidence="7">
    <location>
        <begin position="58"/>
        <end position="77"/>
    </location>
</feature>
<dbReference type="EMBL" id="VUOA01000218">
    <property type="protein sequence ID" value="KAA2226103.1"/>
    <property type="molecule type" value="Genomic_DNA"/>
</dbReference>
<accession>A0A5B2UHD4</accession>
<evidence type="ECO:0000259" key="8">
    <source>
        <dbReference type="PROSITE" id="PS51278"/>
    </source>
</evidence>
<dbReference type="GO" id="GO:0004360">
    <property type="term" value="F:glutamine-fructose-6-phosphate transaminase (isomerizing) activity"/>
    <property type="evidence" value="ECO:0007669"/>
    <property type="project" value="UniProtKB-EC"/>
</dbReference>
<feature type="non-terminal residue" evidence="9">
    <location>
        <position position="1"/>
    </location>
</feature>
<comment type="catalytic activity">
    <reaction evidence="1">
        <text>D-fructose 6-phosphate + L-glutamine = D-glucosamine 6-phosphate + L-glutamate</text>
        <dbReference type="Rhea" id="RHEA:13237"/>
        <dbReference type="ChEBI" id="CHEBI:29985"/>
        <dbReference type="ChEBI" id="CHEBI:58359"/>
        <dbReference type="ChEBI" id="CHEBI:58725"/>
        <dbReference type="ChEBI" id="CHEBI:61527"/>
        <dbReference type="EC" id="2.6.1.16"/>
    </reaction>
</comment>
<reference evidence="9 10" key="1">
    <citation type="submission" date="2019-09" db="EMBL/GenBank/DDBJ databases">
        <title>Salinarimonas rosea gen. nov., sp. nov., a new member of the a-2 subgroup of the Proteobacteria.</title>
        <authorList>
            <person name="Liu J."/>
        </authorList>
    </citation>
    <scope>NUCLEOTIDE SEQUENCE [LARGE SCALE GENOMIC DNA]</scope>
    <source>
        <strain evidence="9 10">BN140002</strain>
    </source>
</reference>
<dbReference type="GO" id="GO:0006002">
    <property type="term" value="P:fructose 6-phosphate metabolic process"/>
    <property type="evidence" value="ECO:0007669"/>
    <property type="project" value="TreeGrafter"/>
</dbReference>
<sequence length="100" mass="10556">QDVVIGGLKRLEYRGYDSAGIAVPGPDGLAARKKAGKLANLTAELAEHPIPEAHQGIGHTRWATHGGPTDVNAHPHVSDNGRVALVHNGIVENFAELRAE</sequence>
<keyword evidence="10" id="KW-1185">Reference proteome</keyword>
<evidence type="ECO:0000256" key="5">
    <source>
        <dbReference type="ARBA" id="ARBA00022679"/>
    </source>
</evidence>
<name>A0A5B2UHD4_9HYPH</name>
<evidence type="ECO:0000256" key="6">
    <source>
        <dbReference type="ARBA" id="ARBA00022962"/>
    </source>
</evidence>
<organism evidence="9 10">
    <name type="scientific">Salinarimonas soli</name>
    <dbReference type="NCBI Taxonomy" id="1638099"/>
    <lineage>
        <taxon>Bacteria</taxon>
        <taxon>Pseudomonadati</taxon>
        <taxon>Pseudomonadota</taxon>
        <taxon>Alphaproteobacteria</taxon>
        <taxon>Hyphomicrobiales</taxon>
        <taxon>Salinarimonadaceae</taxon>
        <taxon>Salinarimonas</taxon>
    </lineage>
</organism>
<evidence type="ECO:0000256" key="1">
    <source>
        <dbReference type="ARBA" id="ARBA00001031"/>
    </source>
</evidence>
<dbReference type="InterPro" id="IPR017932">
    <property type="entry name" value="GATase_2_dom"/>
</dbReference>
<dbReference type="AlphaFoldDB" id="A0A5B2UHD4"/>
<evidence type="ECO:0000256" key="7">
    <source>
        <dbReference type="SAM" id="MobiDB-lite"/>
    </source>
</evidence>
<keyword evidence="6" id="KW-0315">Glutamine amidotransferase</keyword>
<dbReference type="Proteomes" id="UP000323142">
    <property type="component" value="Unassembled WGS sequence"/>
</dbReference>
<dbReference type="GO" id="GO:0006047">
    <property type="term" value="P:UDP-N-acetylglucosamine metabolic process"/>
    <property type="evidence" value="ECO:0007669"/>
    <property type="project" value="TreeGrafter"/>
</dbReference>
<keyword evidence="4 9" id="KW-0032">Aminotransferase</keyword>
<dbReference type="PANTHER" id="PTHR10937">
    <property type="entry name" value="GLUCOSAMINE--FRUCTOSE-6-PHOSPHATE AMINOTRANSFERASE, ISOMERIZING"/>
    <property type="match status" value="1"/>
</dbReference>
<evidence type="ECO:0000256" key="3">
    <source>
        <dbReference type="ARBA" id="ARBA00016090"/>
    </source>
</evidence>
<dbReference type="Pfam" id="PF13522">
    <property type="entry name" value="GATase_6"/>
    <property type="match status" value="1"/>
</dbReference>
<feature type="domain" description="Glutamine amidotransferase type-2" evidence="8">
    <location>
        <begin position="1"/>
        <end position="100"/>
    </location>
</feature>
<dbReference type="GO" id="GO:0006487">
    <property type="term" value="P:protein N-linked glycosylation"/>
    <property type="evidence" value="ECO:0007669"/>
    <property type="project" value="TreeGrafter"/>
</dbReference>
<dbReference type="SUPFAM" id="SSF56235">
    <property type="entry name" value="N-terminal nucleophile aminohydrolases (Ntn hydrolases)"/>
    <property type="match status" value="1"/>
</dbReference>
<protein>
    <recommendedName>
        <fullName evidence="3">Glutamine--fructose-6-phosphate aminotransferase [isomerizing]</fullName>
        <ecNumber evidence="2">2.6.1.16</ecNumber>
    </recommendedName>
</protein>
<comment type="caution">
    <text evidence="9">The sequence shown here is derived from an EMBL/GenBank/DDBJ whole genome shotgun (WGS) entry which is preliminary data.</text>
</comment>
<dbReference type="PROSITE" id="PS51278">
    <property type="entry name" value="GATASE_TYPE_2"/>
    <property type="match status" value="1"/>
</dbReference>
<dbReference type="Gene3D" id="3.60.20.10">
    <property type="entry name" value="Glutamine Phosphoribosylpyrophosphate, subunit 1, domain 1"/>
    <property type="match status" value="1"/>
</dbReference>
<evidence type="ECO:0000256" key="2">
    <source>
        <dbReference type="ARBA" id="ARBA00012916"/>
    </source>
</evidence>
<dbReference type="PANTHER" id="PTHR10937:SF0">
    <property type="entry name" value="GLUTAMINE--FRUCTOSE-6-PHOSPHATE TRANSAMINASE (ISOMERIZING)"/>
    <property type="match status" value="1"/>
</dbReference>
<gene>
    <name evidence="9" type="ORF">F0L46_25740</name>
</gene>
<keyword evidence="5 9" id="KW-0808">Transferase</keyword>
<dbReference type="InterPro" id="IPR029055">
    <property type="entry name" value="Ntn_hydrolases_N"/>
</dbReference>